<dbReference type="PATRIC" id="fig|1603606.3.peg.3665"/>
<dbReference type="Pfam" id="PF01257">
    <property type="entry name" value="2Fe-2S_thioredx"/>
    <property type="match status" value="1"/>
</dbReference>
<keyword evidence="4 7" id="KW-0408">Iron</keyword>
<dbReference type="PIRSF" id="PIRSF000216">
    <property type="entry name" value="NADH_DH_24kDa"/>
    <property type="match status" value="1"/>
</dbReference>
<organism evidence="8 9">
    <name type="scientific">Desulfuromonas soudanensis</name>
    <dbReference type="NCBI Taxonomy" id="1603606"/>
    <lineage>
        <taxon>Bacteria</taxon>
        <taxon>Pseudomonadati</taxon>
        <taxon>Thermodesulfobacteriota</taxon>
        <taxon>Desulfuromonadia</taxon>
        <taxon>Desulfuromonadales</taxon>
        <taxon>Desulfuromonadaceae</taxon>
        <taxon>Desulfuromonas</taxon>
    </lineage>
</organism>
<protein>
    <submittedName>
        <fullName evidence="8">NADH dehydrogenase subunit E</fullName>
    </submittedName>
</protein>
<dbReference type="InterPro" id="IPR002023">
    <property type="entry name" value="NuoE-like"/>
</dbReference>
<comment type="cofactor">
    <cofactor evidence="6">
        <name>[2Fe-2S] cluster</name>
        <dbReference type="ChEBI" id="CHEBI:190135"/>
    </cofactor>
</comment>
<evidence type="ECO:0000313" key="9">
    <source>
        <dbReference type="Proteomes" id="UP000057158"/>
    </source>
</evidence>
<evidence type="ECO:0000313" key="8">
    <source>
        <dbReference type="EMBL" id="ALC18123.1"/>
    </source>
</evidence>
<feature type="binding site" evidence="7">
    <location>
        <position position="83"/>
    </location>
    <ligand>
        <name>[2Fe-2S] cluster</name>
        <dbReference type="ChEBI" id="CHEBI:190135"/>
    </ligand>
</feature>
<dbReference type="GO" id="GO:0003954">
    <property type="term" value="F:NADH dehydrogenase activity"/>
    <property type="evidence" value="ECO:0007669"/>
    <property type="project" value="TreeGrafter"/>
</dbReference>
<evidence type="ECO:0000256" key="2">
    <source>
        <dbReference type="ARBA" id="ARBA00022714"/>
    </source>
</evidence>
<reference evidence="8 9" key="1">
    <citation type="submission" date="2015-07" db="EMBL/GenBank/DDBJ databases">
        <title>Isolation and Genomic Characterization of a Novel Halophilic Metal-Reducing Deltaproteobacterium from the Deep Subsurface.</title>
        <authorList>
            <person name="Badalamenti J.P."/>
            <person name="Summers Z.M."/>
            <person name="Gralnick J.A."/>
            <person name="Bond D.R."/>
        </authorList>
    </citation>
    <scope>NUCLEOTIDE SEQUENCE [LARGE SCALE GENOMIC DNA]</scope>
    <source>
        <strain evidence="8 9">WTL</strain>
    </source>
</reference>
<dbReference type="GO" id="GO:0046872">
    <property type="term" value="F:metal ion binding"/>
    <property type="evidence" value="ECO:0007669"/>
    <property type="project" value="UniProtKB-KW"/>
</dbReference>
<comment type="similarity">
    <text evidence="1">Belongs to the complex I 24 kDa subunit family.</text>
</comment>
<evidence type="ECO:0000256" key="3">
    <source>
        <dbReference type="ARBA" id="ARBA00022723"/>
    </source>
</evidence>
<comment type="cofactor">
    <cofactor evidence="7">
        <name>[2Fe-2S] cluster</name>
        <dbReference type="ChEBI" id="CHEBI:190135"/>
    </cofactor>
    <text evidence="7">Binds 1 [2Fe-2S] cluster.</text>
</comment>
<dbReference type="InterPro" id="IPR041921">
    <property type="entry name" value="NuoE_N"/>
</dbReference>
<keyword evidence="3 7" id="KW-0479">Metal-binding</keyword>
<dbReference type="Proteomes" id="UP000057158">
    <property type="component" value="Chromosome"/>
</dbReference>
<dbReference type="OrthoDB" id="9807941at2"/>
<feature type="binding site" evidence="7">
    <location>
        <position position="88"/>
    </location>
    <ligand>
        <name>[2Fe-2S] cluster</name>
        <dbReference type="ChEBI" id="CHEBI:190135"/>
    </ligand>
</feature>
<dbReference type="AlphaFoldDB" id="A0A0M3QGN7"/>
<dbReference type="GO" id="GO:0051537">
    <property type="term" value="F:2 iron, 2 sulfur cluster binding"/>
    <property type="evidence" value="ECO:0007669"/>
    <property type="project" value="UniProtKB-KW"/>
</dbReference>
<dbReference type="Gene3D" id="1.10.10.1590">
    <property type="entry name" value="NADH-quinone oxidoreductase subunit E"/>
    <property type="match status" value="1"/>
</dbReference>
<keyword evidence="5 7" id="KW-0411">Iron-sulfur</keyword>
<feature type="binding site" evidence="7">
    <location>
        <position position="128"/>
    </location>
    <ligand>
        <name>[2Fe-2S] cluster</name>
        <dbReference type="ChEBI" id="CHEBI:190135"/>
    </ligand>
</feature>
<dbReference type="InterPro" id="IPR036249">
    <property type="entry name" value="Thioredoxin-like_sf"/>
</dbReference>
<dbReference type="Gene3D" id="3.40.30.10">
    <property type="entry name" value="Glutaredoxin"/>
    <property type="match status" value="1"/>
</dbReference>
<gene>
    <name evidence="8" type="primary">nuoE-2</name>
    <name evidence="8" type="ORF">DSOUD_3406</name>
</gene>
<name>A0A0M3QGN7_9BACT</name>
<dbReference type="PROSITE" id="PS01099">
    <property type="entry name" value="COMPLEX1_24K"/>
    <property type="match status" value="1"/>
</dbReference>
<proteinExistence type="inferred from homology"/>
<dbReference type="STRING" id="1603606.DSOUD_3406"/>
<dbReference type="FunFam" id="3.40.30.10:FF:000015">
    <property type="entry name" value="NADH-quinone oxidoreductase subunit E"/>
    <property type="match status" value="1"/>
</dbReference>
<dbReference type="PANTHER" id="PTHR10371:SF3">
    <property type="entry name" value="NADH DEHYDROGENASE [UBIQUINONE] FLAVOPROTEIN 2, MITOCHONDRIAL"/>
    <property type="match status" value="1"/>
</dbReference>
<dbReference type="EMBL" id="CP010802">
    <property type="protein sequence ID" value="ALC18123.1"/>
    <property type="molecule type" value="Genomic_DNA"/>
</dbReference>
<dbReference type="RefSeq" id="WP_053552069.1">
    <property type="nucleotide sequence ID" value="NZ_CP010802.1"/>
</dbReference>
<evidence type="ECO:0000256" key="1">
    <source>
        <dbReference type="ARBA" id="ARBA00010643"/>
    </source>
</evidence>
<dbReference type="KEGG" id="des:DSOUD_3406"/>
<dbReference type="CDD" id="cd03064">
    <property type="entry name" value="TRX_Fd_NuoE"/>
    <property type="match status" value="1"/>
</dbReference>
<keyword evidence="9" id="KW-1185">Reference proteome</keyword>
<feature type="binding site" evidence="7">
    <location>
        <position position="124"/>
    </location>
    <ligand>
        <name>[2Fe-2S] cluster</name>
        <dbReference type="ChEBI" id="CHEBI:190135"/>
    </ligand>
</feature>
<accession>A0A0M3QGN7</accession>
<dbReference type="NCBIfam" id="NF005722">
    <property type="entry name" value="PRK07539.1-2"/>
    <property type="match status" value="1"/>
</dbReference>
<evidence type="ECO:0000256" key="7">
    <source>
        <dbReference type="PIRSR" id="PIRSR000216-1"/>
    </source>
</evidence>
<sequence>MTELLSEKEIDDLRARAASLPHPREMIVDVLRAIQDSHGWVPDEGIELAGVILGLSPLQVEEVATFYDKIYRSPVGRRVIHVCDSICCWSRDGKHVYDYLQQKLGIAPGGTTADGAFTLLPTCCLGACGEAPAMMIGLTTHGNLTPERVDAILAQEKTNG</sequence>
<evidence type="ECO:0000256" key="6">
    <source>
        <dbReference type="ARBA" id="ARBA00034078"/>
    </source>
</evidence>
<dbReference type="InterPro" id="IPR042128">
    <property type="entry name" value="NuoE_dom"/>
</dbReference>
<keyword evidence="2 7" id="KW-0001">2Fe-2S</keyword>
<evidence type="ECO:0000256" key="5">
    <source>
        <dbReference type="ARBA" id="ARBA00023014"/>
    </source>
</evidence>
<evidence type="ECO:0000256" key="4">
    <source>
        <dbReference type="ARBA" id="ARBA00023004"/>
    </source>
</evidence>
<dbReference type="PANTHER" id="PTHR10371">
    <property type="entry name" value="NADH DEHYDROGENASE UBIQUINONE FLAVOPROTEIN 2, MITOCHONDRIAL"/>
    <property type="match status" value="1"/>
</dbReference>
<dbReference type="SUPFAM" id="SSF52833">
    <property type="entry name" value="Thioredoxin-like"/>
    <property type="match status" value="1"/>
</dbReference>